<gene>
    <name evidence="2" type="ORF">FA13DRAFT_1738666</name>
</gene>
<name>A0A4Y7ST57_COPMI</name>
<organism evidence="2 3">
    <name type="scientific">Coprinellus micaceus</name>
    <name type="common">Glistening ink-cap mushroom</name>
    <name type="synonym">Coprinus micaceus</name>
    <dbReference type="NCBI Taxonomy" id="71717"/>
    <lineage>
        <taxon>Eukaryota</taxon>
        <taxon>Fungi</taxon>
        <taxon>Dikarya</taxon>
        <taxon>Basidiomycota</taxon>
        <taxon>Agaricomycotina</taxon>
        <taxon>Agaricomycetes</taxon>
        <taxon>Agaricomycetidae</taxon>
        <taxon>Agaricales</taxon>
        <taxon>Agaricineae</taxon>
        <taxon>Psathyrellaceae</taxon>
        <taxon>Coprinellus</taxon>
    </lineage>
</organism>
<dbReference type="EMBL" id="QPFP01000060">
    <property type="protein sequence ID" value="TEB25047.1"/>
    <property type="molecule type" value="Genomic_DNA"/>
</dbReference>
<evidence type="ECO:0000313" key="2">
    <source>
        <dbReference type="EMBL" id="TEB25047.1"/>
    </source>
</evidence>
<protein>
    <submittedName>
        <fullName evidence="2">Uncharacterized protein</fullName>
    </submittedName>
</protein>
<dbReference type="Proteomes" id="UP000298030">
    <property type="component" value="Unassembled WGS sequence"/>
</dbReference>
<keyword evidence="3" id="KW-1185">Reference proteome</keyword>
<sequence>MVRRAPLYKVHLDRPKRFRAGFEESGGSLEAPIHAIPEAEYFTPNNIWATHPTEEPRARTSNSWKETRNTTLNP</sequence>
<feature type="compositionally biased region" description="Polar residues" evidence="1">
    <location>
        <begin position="59"/>
        <end position="74"/>
    </location>
</feature>
<reference evidence="2 3" key="1">
    <citation type="journal article" date="2019" name="Nat. Ecol. Evol.">
        <title>Megaphylogeny resolves global patterns of mushroom evolution.</title>
        <authorList>
            <person name="Varga T."/>
            <person name="Krizsan K."/>
            <person name="Foldi C."/>
            <person name="Dima B."/>
            <person name="Sanchez-Garcia M."/>
            <person name="Sanchez-Ramirez S."/>
            <person name="Szollosi G.J."/>
            <person name="Szarkandi J.G."/>
            <person name="Papp V."/>
            <person name="Albert L."/>
            <person name="Andreopoulos W."/>
            <person name="Angelini C."/>
            <person name="Antonin V."/>
            <person name="Barry K.W."/>
            <person name="Bougher N.L."/>
            <person name="Buchanan P."/>
            <person name="Buyck B."/>
            <person name="Bense V."/>
            <person name="Catcheside P."/>
            <person name="Chovatia M."/>
            <person name="Cooper J."/>
            <person name="Damon W."/>
            <person name="Desjardin D."/>
            <person name="Finy P."/>
            <person name="Geml J."/>
            <person name="Haridas S."/>
            <person name="Hughes K."/>
            <person name="Justo A."/>
            <person name="Karasinski D."/>
            <person name="Kautmanova I."/>
            <person name="Kiss B."/>
            <person name="Kocsube S."/>
            <person name="Kotiranta H."/>
            <person name="LaButti K.M."/>
            <person name="Lechner B.E."/>
            <person name="Liimatainen K."/>
            <person name="Lipzen A."/>
            <person name="Lukacs Z."/>
            <person name="Mihaltcheva S."/>
            <person name="Morgado L.N."/>
            <person name="Niskanen T."/>
            <person name="Noordeloos M.E."/>
            <person name="Ohm R.A."/>
            <person name="Ortiz-Santana B."/>
            <person name="Ovrebo C."/>
            <person name="Racz N."/>
            <person name="Riley R."/>
            <person name="Savchenko A."/>
            <person name="Shiryaev A."/>
            <person name="Soop K."/>
            <person name="Spirin V."/>
            <person name="Szebenyi C."/>
            <person name="Tomsovsky M."/>
            <person name="Tulloss R.E."/>
            <person name="Uehling J."/>
            <person name="Grigoriev I.V."/>
            <person name="Vagvolgyi C."/>
            <person name="Papp T."/>
            <person name="Martin F.M."/>
            <person name="Miettinen O."/>
            <person name="Hibbett D.S."/>
            <person name="Nagy L.G."/>
        </authorList>
    </citation>
    <scope>NUCLEOTIDE SEQUENCE [LARGE SCALE GENOMIC DNA]</scope>
    <source>
        <strain evidence="2 3">FP101781</strain>
    </source>
</reference>
<evidence type="ECO:0000313" key="3">
    <source>
        <dbReference type="Proteomes" id="UP000298030"/>
    </source>
</evidence>
<feature type="region of interest" description="Disordered" evidence="1">
    <location>
        <begin position="49"/>
        <end position="74"/>
    </location>
</feature>
<evidence type="ECO:0000256" key="1">
    <source>
        <dbReference type="SAM" id="MobiDB-lite"/>
    </source>
</evidence>
<accession>A0A4Y7ST57</accession>
<proteinExistence type="predicted"/>
<comment type="caution">
    <text evidence="2">The sequence shown here is derived from an EMBL/GenBank/DDBJ whole genome shotgun (WGS) entry which is preliminary data.</text>
</comment>
<dbReference type="AlphaFoldDB" id="A0A4Y7ST57"/>